<keyword evidence="11" id="KW-0732">Signal</keyword>
<dbReference type="GO" id="GO:0006633">
    <property type="term" value="P:fatty acid biosynthetic process"/>
    <property type="evidence" value="ECO:0007669"/>
    <property type="project" value="UniProtKB-UniPathway"/>
</dbReference>
<dbReference type="InterPro" id="IPR002076">
    <property type="entry name" value="ELO_fam"/>
</dbReference>
<dbReference type="GO" id="GO:0070008">
    <property type="term" value="F:serine-type exopeptidase activity"/>
    <property type="evidence" value="ECO:0007669"/>
    <property type="project" value="InterPro"/>
</dbReference>
<evidence type="ECO:0000256" key="10">
    <source>
        <dbReference type="ARBA" id="ARBA00022692"/>
    </source>
</evidence>
<evidence type="ECO:0000256" key="6">
    <source>
        <dbReference type="ARBA" id="ARBA00012544"/>
    </source>
</evidence>
<evidence type="ECO:0000313" key="21">
    <source>
        <dbReference type="Proteomes" id="UP000005239"/>
    </source>
</evidence>
<dbReference type="InterPro" id="IPR002213">
    <property type="entry name" value="UDP_glucos_trans"/>
</dbReference>
<evidence type="ECO:0000256" key="13">
    <source>
        <dbReference type="ARBA" id="ARBA00022832"/>
    </source>
</evidence>
<dbReference type="PANTHER" id="PTHR11010">
    <property type="entry name" value="PROTEASE S28 PRO-X CARBOXYPEPTIDASE-RELATED"/>
    <property type="match status" value="1"/>
</dbReference>
<evidence type="ECO:0000256" key="9">
    <source>
        <dbReference type="ARBA" id="ARBA00022679"/>
    </source>
</evidence>
<dbReference type="Proteomes" id="UP000005239">
    <property type="component" value="Unassembled WGS sequence"/>
</dbReference>
<accession>A0A8R1U4E5</accession>
<dbReference type="InterPro" id="IPR029058">
    <property type="entry name" value="AB_hydrolase_fold"/>
</dbReference>
<dbReference type="Gene3D" id="1.20.120.980">
    <property type="entry name" value="Serine carboxypeptidase S28, SKS domain"/>
    <property type="match status" value="2"/>
</dbReference>
<evidence type="ECO:0000256" key="15">
    <source>
        <dbReference type="ARBA" id="ARBA00023098"/>
    </source>
</evidence>
<evidence type="ECO:0000256" key="8">
    <source>
        <dbReference type="ARBA" id="ARBA00022670"/>
    </source>
</evidence>
<evidence type="ECO:0000256" key="1">
    <source>
        <dbReference type="ARBA" id="ARBA00004141"/>
    </source>
</evidence>
<keyword evidence="14" id="KW-1133">Transmembrane helix</keyword>
<dbReference type="GO" id="GO:0008239">
    <property type="term" value="F:dipeptidyl-peptidase activity"/>
    <property type="evidence" value="ECO:0000318"/>
    <property type="project" value="GO_Central"/>
</dbReference>
<keyword evidence="13" id="KW-0276">Fatty acid metabolism</keyword>
<keyword evidence="7" id="KW-0444">Lipid biosynthesis</keyword>
<comment type="pathway">
    <text evidence="3">Lipid metabolism; fatty acid biosynthesis.</text>
</comment>
<evidence type="ECO:0000256" key="4">
    <source>
        <dbReference type="ARBA" id="ARBA00009995"/>
    </source>
</evidence>
<evidence type="ECO:0000313" key="20">
    <source>
        <dbReference type="EnsemblMetazoa" id="PPA02150.1"/>
    </source>
</evidence>
<dbReference type="Pfam" id="PF01151">
    <property type="entry name" value="ELO"/>
    <property type="match status" value="1"/>
</dbReference>
<dbReference type="SUPFAM" id="SSF53756">
    <property type="entry name" value="UDP-Glycosyltransferase/glycogen phosphorylase"/>
    <property type="match status" value="1"/>
</dbReference>
<reference evidence="20" key="2">
    <citation type="submission" date="2022-06" db="UniProtKB">
        <authorList>
            <consortium name="EnsemblMetazoa"/>
        </authorList>
    </citation>
    <scope>IDENTIFICATION</scope>
    <source>
        <strain evidence="20">PS312</strain>
    </source>
</reference>
<dbReference type="FunFam" id="3.40.50.2000:FF:000038">
    <property type="entry name" value="UDP-GlucuronosylTransferase"/>
    <property type="match status" value="1"/>
</dbReference>
<evidence type="ECO:0000256" key="14">
    <source>
        <dbReference type="ARBA" id="ARBA00022989"/>
    </source>
</evidence>
<dbReference type="InterPro" id="IPR008758">
    <property type="entry name" value="Peptidase_S28"/>
</dbReference>
<proteinExistence type="inferred from homology"/>
<organism evidence="20 21">
    <name type="scientific">Pristionchus pacificus</name>
    <name type="common">Parasitic nematode worm</name>
    <dbReference type="NCBI Taxonomy" id="54126"/>
    <lineage>
        <taxon>Eukaryota</taxon>
        <taxon>Metazoa</taxon>
        <taxon>Ecdysozoa</taxon>
        <taxon>Nematoda</taxon>
        <taxon>Chromadorea</taxon>
        <taxon>Rhabditida</taxon>
        <taxon>Rhabditina</taxon>
        <taxon>Diplogasteromorpha</taxon>
        <taxon>Diplogasteroidea</taxon>
        <taxon>Neodiplogasteridae</taxon>
        <taxon>Pristionchus</taxon>
    </lineage>
</organism>
<evidence type="ECO:0000256" key="11">
    <source>
        <dbReference type="ARBA" id="ARBA00022729"/>
    </source>
</evidence>
<dbReference type="EnsemblMetazoa" id="PPA02150.1">
    <property type="protein sequence ID" value="PPA02150.1"/>
    <property type="gene ID" value="WBGene00091704"/>
</dbReference>
<evidence type="ECO:0000256" key="17">
    <source>
        <dbReference type="ARBA" id="ARBA00023160"/>
    </source>
</evidence>
<reference evidence="21" key="1">
    <citation type="journal article" date="2008" name="Nat. Genet.">
        <title>The Pristionchus pacificus genome provides a unique perspective on nematode lifestyle and parasitism.</title>
        <authorList>
            <person name="Dieterich C."/>
            <person name="Clifton S.W."/>
            <person name="Schuster L.N."/>
            <person name="Chinwalla A."/>
            <person name="Delehaunty K."/>
            <person name="Dinkelacker I."/>
            <person name="Fulton L."/>
            <person name="Fulton R."/>
            <person name="Godfrey J."/>
            <person name="Minx P."/>
            <person name="Mitreva M."/>
            <person name="Roeseler W."/>
            <person name="Tian H."/>
            <person name="Witte H."/>
            <person name="Yang S.P."/>
            <person name="Wilson R.K."/>
            <person name="Sommer R.J."/>
        </authorList>
    </citation>
    <scope>NUCLEOTIDE SEQUENCE [LARGE SCALE GENOMIC DNA]</scope>
    <source>
        <strain evidence="21">PS312</strain>
    </source>
</reference>
<dbReference type="GO" id="GO:0009922">
    <property type="term" value="F:fatty acid elongase activity"/>
    <property type="evidence" value="ECO:0007669"/>
    <property type="project" value="InterPro"/>
</dbReference>
<keyword evidence="15" id="KW-0443">Lipid metabolism</keyword>
<keyword evidence="21" id="KW-1185">Reference proteome</keyword>
<keyword evidence="18" id="KW-0325">Glycoprotein</keyword>
<dbReference type="GO" id="GO:0006508">
    <property type="term" value="P:proteolysis"/>
    <property type="evidence" value="ECO:0007669"/>
    <property type="project" value="UniProtKB-KW"/>
</dbReference>
<dbReference type="Pfam" id="PF05577">
    <property type="entry name" value="Peptidase_S28"/>
    <property type="match status" value="2"/>
</dbReference>
<sequence length="1813" mass="206403">MVDWRQYIVLRFNTKELIDISTQEEFSYIRAQQWMLDHKKFSIQFMTFRQPFILTWPNRMWNVTIAVLSFICAVGMTKEFFTTLFKRGINASICSSSDSFFHGSNGFFLWIYHIIRLFEFTDTFFIMPCELDNSTLLLSWFMVICYLHLFIDFFFKKYNKQPEKKKLENRMISRLVVITFCVSIIQSSDSYKILVYNPKFGHSHSSFLGRIADILVEEGHNVTSLIPIMDPRVNDGTEKSRKIYIEADPIVAHSYTSNTEQNVLEMRMLNPITPLFLTKLFETIIGRTCVKLIEEPGLIDRLREEKYDVFIVENFEVCGMGISEAIKPRSVIATASTCLYAFQFEEFGVPQSLSHRPSIIDSLKASTMSEHPTSKTKYVGMDTEFPGAVATPLGESQGQCGLMFTSADKDEVILSITPGTHNTEDPINRQLRDEGRVAAAMENFNLIYALNKCLGSREGTNLIGELFIRIQFILSRLACDRYLKERFGPDYPSVMSQSSRIAYLLTNSEPLQQISFLNQQLQLYPELSTYRVLEHNSQRNSMSLILSRRPHTILLSLGSIAKSFLLPERTKEGILKTIARFPDILFIWKYEHPEDEFSRERASTLHNLVLSEWIPQVDLLNDERVIAFITHGGMGSAQETAASGVPGIFIPIFGDQPRNAGMMEYTGLGIVFDKFELHDDEKLSATIREVTENPKYKEKASLVSRMLAAYPFKAREKLVKHVEFAAEFGAPPALRPQSHDMNFVEYNNLDIIVIAFIISVLLLHLILKIIMSLLLPSVFSSNVFHGRRRTRLDNRLSHKVELDPSILATSGHGWVTQRVDHFDGTNAKTWKQRFFYNTEYQKADSNVNLLYISGEEMASGSLVYGGAQVDYAMKLNAPIYALEHRFYGESIPTEDASLENLKYLSTQQVIEDIADFIRQMNEDKGEGQQWIVIGESYPANLAAWSRLKHPELISGALASSAPILAMMDFYGYLKIVEDDFKKIGGECFDLLSNGLNDAQKLLQSAEGRDKLSKTLKIVPPLSDYDDITDNDRDQLFGQLTLAFELSVQFNEPKPSELCQTLTSFGANIDPIEALGKLIRTPFSVNFTEMVDELRTTRFDDPNVESRLWVYQTCREFGYIQTTNMGSNVFGQTESSNSDIDMCIELFGIDADQIRKNVDATNGYYGGRDYFAGTNVVFTRGTQDPWGFLAKNSDPKHWSVMKKVQQLILENMQRWVDPLFPVPDSVEITDNVGKRPQIFNSTVPIPSLYSQSNVIRAKRSESPSKHRVNFEKWNKLTGGRRNVLLSSSVSEMPEDQRDDGQDWIDQTFDHFNTNEERTFKQKWYYNYKFGSENGPNFLLIGWEGPENIKYVQNENLAWMTYAKEVGANLFILEHRYYGESKLGTNDLQFLTSSQMLYDVATFIRTQQVKFNRTGPWITFGGSYPGALAAWSRQWFPELIIGSVASSGPVQAKNNYYEYMEVVEDVVRRTSQKCYDGTAEAFDRLRVLSQNPDGRMIIQDKFKLWPGWTADEPVDALDLNEVFMNLYSVYQGIVQYNPADWSAMKALCSFMEDDKYDDKLDALRALQKGMNGGDDVATLSSYDADIKSMIDMKSFVDGHDPTAYTDVELVGILWTWQTCNEFGYFQTTDYGQGIFGSHLPINFFIIMCERVFGVGMDDIEKAISRANYQYGGRDRFNTTNVVLPNGDGDPWHALGILEQGNMDESVVPIVIPGTSHCMDQFAATANDPPELTQARKTILDNIKKWLAPTVVSTTVQPIKTTVGKTEQTSSVTETTIITTTKCVIGSLRQIFLQFGSILHTLLHFLHSALLSRVNM</sequence>
<dbReference type="GO" id="GO:0015020">
    <property type="term" value="F:glucuronosyltransferase activity"/>
    <property type="evidence" value="ECO:0007669"/>
    <property type="project" value="UniProtKB-EC"/>
</dbReference>
<keyword evidence="8" id="KW-0645">Protease</keyword>
<dbReference type="SUPFAM" id="SSF53474">
    <property type="entry name" value="alpha/beta-Hydrolases"/>
    <property type="match status" value="2"/>
</dbReference>
<keyword evidence="10" id="KW-0812">Transmembrane</keyword>
<dbReference type="Gene3D" id="6.10.250.1280">
    <property type="match status" value="1"/>
</dbReference>
<comment type="similarity">
    <text evidence="5">Belongs to the peptidase S28 family.</text>
</comment>
<dbReference type="GO" id="GO:0016020">
    <property type="term" value="C:membrane"/>
    <property type="evidence" value="ECO:0007669"/>
    <property type="project" value="UniProtKB-SubCell"/>
</dbReference>
<keyword evidence="17" id="KW-0275">Fatty acid biosynthesis</keyword>
<dbReference type="Gene3D" id="3.40.50.1820">
    <property type="entry name" value="alpha/beta hydrolase"/>
    <property type="match status" value="2"/>
</dbReference>
<keyword evidence="16" id="KW-0472">Membrane</keyword>
<evidence type="ECO:0000256" key="5">
    <source>
        <dbReference type="ARBA" id="ARBA00011079"/>
    </source>
</evidence>
<evidence type="ECO:0000256" key="16">
    <source>
        <dbReference type="ARBA" id="ARBA00023136"/>
    </source>
</evidence>
<evidence type="ECO:0000256" key="3">
    <source>
        <dbReference type="ARBA" id="ARBA00005194"/>
    </source>
</evidence>
<evidence type="ECO:0000256" key="19">
    <source>
        <dbReference type="ARBA" id="ARBA00047475"/>
    </source>
</evidence>
<evidence type="ECO:0000256" key="18">
    <source>
        <dbReference type="ARBA" id="ARBA00023180"/>
    </source>
</evidence>
<evidence type="ECO:0000256" key="7">
    <source>
        <dbReference type="ARBA" id="ARBA00022516"/>
    </source>
</evidence>
<evidence type="ECO:0000256" key="2">
    <source>
        <dbReference type="ARBA" id="ARBA00004167"/>
    </source>
</evidence>
<dbReference type="FunFam" id="3.40.50.1820:FF:000200">
    <property type="entry name" value="Serine protease 16"/>
    <property type="match status" value="1"/>
</dbReference>
<dbReference type="PANTHER" id="PTHR11010:SF117">
    <property type="entry name" value="SERINE PROTEASE 16"/>
    <property type="match status" value="1"/>
</dbReference>
<dbReference type="EC" id="2.4.1.17" evidence="6"/>
<gene>
    <name evidence="20" type="primary">WBGene00091704</name>
</gene>
<comment type="subcellular location">
    <subcellularLocation>
        <location evidence="1">Membrane</location>
        <topology evidence="1">Multi-pass membrane protein</topology>
    </subcellularLocation>
    <subcellularLocation>
        <location evidence="2">Membrane</location>
        <topology evidence="2">Single-pass membrane protein</topology>
    </subcellularLocation>
</comment>
<dbReference type="InterPro" id="IPR042269">
    <property type="entry name" value="Ser_carbopepase_S28_SKS"/>
</dbReference>
<accession>A0A2A6C4H8</accession>
<keyword evidence="12" id="KW-0378">Hydrolase</keyword>
<keyword evidence="9" id="KW-0808">Transferase</keyword>
<dbReference type="Pfam" id="PF00201">
    <property type="entry name" value="UDPGT"/>
    <property type="match status" value="2"/>
</dbReference>
<evidence type="ECO:0000256" key="12">
    <source>
        <dbReference type="ARBA" id="ARBA00022801"/>
    </source>
</evidence>
<name>A0A2A6C4H8_PRIPA</name>
<comment type="catalytic activity">
    <reaction evidence="19">
        <text>glucuronate acceptor + UDP-alpha-D-glucuronate = acceptor beta-D-glucuronoside + UDP + H(+)</text>
        <dbReference type="Rhea" id="RHEA:21032"/>
        <dbReference type="ChEBI" id="CHEBI:15378"/>
        <dbReference type="ChEBI" id="CHEBI:58052"/>
        <dbReference type="ChEBI" id="CHEBI:58223"/>
        <dbReference type="ChEBI" id="CHEBI:132367"/>
        <dbReference type="ChEBI" id="CHEBI:132368"/>
        <dbReference type="EC" id="2.4.1.17"/>
    </reaction>
</comment>
<protein>
    <recommendedName>
        <fullName evidence="6">glucuronosyltransferase</fullName>
        <ecNumber evidence="6">2.4.1.17</ecNumber>
    </recommendedName>
</protein>
<dbReference type="Gene3D" id="3.40.50.2000">
    <property type="entry name" value="Glycogen Phosphorylase B"/>
    <property type="match status" value="1"/>
</dbReference>
<comment type="similarity">
    <text evidence="4">Belongs to the UDP-glycosyltransferase family.</text>
</comment>
<dbReference type="CDD" id="cd03784">
    <property type="entry name" value="GT1_Gtf-like"/>
    <property type="match status" value="1"/>
</dbReference>